<keyword evidence="5" id="KW-0418">Kinase</keyword>
<keyword evidence="3" id="KW-1133">Transmembrane helix</keyword>
<proteinExistence type="predicted"/>
<keyword evidence="3" id="KW-0812">Transmembrane</keyword>
<organism evidence="5 6">
    <name type="scientific">Dillenia turbinata</name>
    <dbReference type="NCBI Taxonomy" id="194707"/>
    <lineage>
        <taxon>Eukaryota</taxon>
        <taxon>Viridiplantae</taxon>
        <taxon>Streptophyta</taxon>
        <taxon>Embryophyta</taxon>
        <taxon>Tracheophyta</taxon>
        <taxon>Spermatophyta</taxon>
        <taxon>Magnoliopsida</taxon>
        <taxon>eudicotyledons</taxon>
        <taxon>Gunneridae</taxon>
        <taxon>Pentapetalae</taxon>
        <taxon>Dilleniales</taxon>
        <taxon>Dilleniaceae</taxon>
        <taxon>Dillenia</taxon>
    </lineage>
</organism>
<dbReference type="InterPro" id="IPR001245">
    <property type="entry name" value="Ser-Thr/Tyr_kinase_cat_dom"/>
</dbReference>
<evidence type="ECO:0000256" key="2">
    <source>
        <dbReference type="ARBA" id="ARBA00022840"/>
    </source>
</evidence>
<gene>
    <name evidence="5" type="ORF">RJ641_006670</name>
</gene>
<dbReference type="SUPFAM" id="SSF56112">
    <property type="entry name" value="Protein kinase-like (PK-like)"/>
    <property type="match status" value="1"/>
</dbReference>
<evidence type="ECO:0000313" key="5">
    <source>
        <dbReference type="EMBL" id="KAK6928079.1"/>
    </source>
</evidence>
<sequence>MHNKRIDENTKERAICFLRFSWGVIVVGNGTVVVLVKWWQWHSYFPDNGKAKTRTNLLVDLTVIGYANTILNGLELFKISDSDNILAGPNPNPKDGRFKPEAFKQGTSHQVPTTVPQTHVSTLVQGSFGFLDPEYRRPQQLTHKSDVYSFGVGLFEVLCGIAPLDRSLDTEQVNLAEWAKFNLQNETVDEIIDPNMKHVVAPPCLK</sequence>
<dbReference type="GO" id="GO:0005524">
    <property type="term" value="F:ATP binding"/>
    <property type="evidence" value="ECO:0007669"/>
    <property type="project" value="UniProtKB-KW"/>
</dbReference>
<dbReference type="Pfam" id="PF07714">
    <property type="entry name" value="PK_Tyr_Ser-Thr"/>
    <property type="match status" value="1"/>
</dbReference>
<comment type="caution">
    <text evidence="5">The sequence shown here is derived from an EMBL/GenBank/DDBJ whole genome shotgun (WGS) entry which is preliminary data.</text>
</comment>
<name>A0AAN8Z6B7_9MAGN</name>
<evidence type="ECO:0000313" key="6">
    <source>
        <dbReference type="Proteomes" id="UP001370490"/>
    </source>
</evidence>
<dbReference type="EMBL" id="JBAMMX010000014">
    <property type="protein sequence ID" value="KAK6928079.1"/>
    <property type="molecule type" value="Genomic_DNA"/>
</dbReference>
<keyword evidence="2" id="KW-0067">ATP-binding</keyword>
<keyword evidence="3" id="KW-0472">Membrane</keyword>
<keyword evidence="6" id="KW-1185">Reference proteome</keyword>
<dbReference type="PANTHER" id="PTHR46008">
    <property type="entry name" value="LEAF RUST 10 DISEASE-RESISTANCE LOCUS RECEPTOR-LIKE PROTEIN KINASE-LIKE 1.4"/>
    <property type="match status" value="1"/>
</dbReference>
<evidence type="ECO:0000259" key="4">
    <source>
        <dbReference type="Pfam" id="PF07714"/>
    </source>
</evidence>
<keyword evidence="1" id="KW-0547">Nucleotide-binding</keyword>
<dbReference type="Proteomes" id="UP001370490">
    <property type="component" value="Unassembled WGS sequence"/>
</dbReference>
<dbReference type="Gene3D" id="1.10.510.10">
    <property type="entry name" value="Transferase(Phosphotransferase) domain 1"/>
    <property type="match status" value="1"/>
</dbReference>
<feature type="domain" description="Serine-threonine/tyrosine-protein kinase catalytic" evidence="4">
    <location>
        <begin position="128"/>
        <end position="174"/>
    </location>
</feature>
<dbReference type="InterPro" id="IPR011009">
    <property type="entry name" value="Kinase-like_dom_sf"/>
</dbReference>
<dbReference type="AlphaFoldDB" id="A0AAN8Z6B7"/>
<protein>
    <submittedName>
        <fullName evidence="5">Serine-threonine/tyrosine-protein kinase, catalytic domain</fullName>
    </submittedName>
</protein>
<accession>A0AAN8Z6B7</accession>
<evidence type="ECO:0000256" key="1">
    <source>
        <dbReference type="ARBA" id="ARBA00022741"/>
    </source>
</evidence>
<reference evidence="5 6" key="1">
    <citation type="submission" date="2023-12" db="EMBL/GenBank/DDBJ databases">
        <title>A high-quality genome assembly for Dillenia turbinata (Dilleniales).</title>
        <authorList>
            <person name="Chanderbali A."/>
        </authorList>
    </citation>
    <scope>NUCLEOTIDE SEQUENCE [LARGE SCALE GENOMIC DNA]</scope>
    <source>
        <strain evidence="5">LSX21</strain>
        <tissue evidence="5">Leaf</tissue>
    </source>
</reference>
<evidence type="ECO:0000256" key="3">
    <source>
        <dbReference type="SAM" id="Phobius"/>
    </source>
</evidence>
<dbReference type="GO" id="GO:0004672">
    <property type="term" value="F:protein kinase activity"/>
    <property type="evidence" value="ECO:0007669"/>
    <property type="project" value="InterPro"/>
</dbReference>
<keyword evidence="5" id="KW-0808">Transferase</keyword>
<feature type="transmembrane region" description="Helical" evidence="3">
    <location>
        <begin position="20"/>
        <end position="39"/>
    </location>
</feature>